<name>A0A6A6UUW4_9PLEO</name>
<keyword evidence="2" id="KW-1185">Reference proteome</keyword>
<sequence>MPRRRQPRKGAGPSQVFSSSSNMRLSSLLVTFVAGIAAVRGLAIDTTKSDTEEIQRRGNLVQLGGLRVYTKSVTRNPGTLVQSLEVTVRIIGGLRASTDLYYAMSSNPLYYGVSFASAFWQHFVDKYAPGREFADLPIGSWISSLGGSVSGMTAIYKDSTKLSEAVNNGVVGLQFTHFSETAEGAAGVTADAIVQFIKSYFYDNVDLSVLHHVVDDPFAVGGGVHQGPVKRASLQARDEVCKVHEFVSLFKNDAVWDPEAPFYGTGC</sequence>
<accession>A0A6A6UUW4</accession>
<dbReference type="EMBL" id="MU006654">
    <property type="protein sequence ID" value="KAF2741623.1"/>
    <property type="molecule type" value="Genomic_DNA"/>
</dbReference>
<gene>
    <name evidence="1" type="ORF">M011DRAFT_482407</name>
</gene>
<dbReference type="Proteomes" id="UP000799440">
    <property type="component" value="Unassembled WGS sequence"/>
</dbReference>
<protein>
    <submittedName>
        <fullName evidence="1">Uncharacterized protein</fullName>
    </submittedName>
</protein>
<proteinExistence type="predicted"/>
<dbReference type="AlphaFoldDB" id="A0A6A6UUW4"/>
<evidence type="ECO:0000313" key="1">
    <source>
        <dbReference type="EMBL" id="KAF2741623.1"/>
    </source>
</evidence>
<evidence type="ECO:0000313" key="2">
    <source>
        <dbReference type="Proteomes" id="UP000799440"/>
    </source>
</evidence>
<reference evidence="1" key="1">
    <citation type="journal article" date="2020" name="Stud. Mycol.">
        <title>101 Dothideomycetes genomes: a test case for predicting lifestyles and emergence of pathogens.</title>
        <authorList>
            <person name="Haridas S."/>
            <person name="Albert R."/>
            <person name="Binder M."/>
            <person name="Bloem J."/>
            <person name="Labutti K."/>
            <person name="Salamov A."/>
            <person name="Andreopoulos B."/>
            <person name="Baker S."/>
            <person name="Barry K."/>
            <person name="Bills G."/>
            <person name="Bluhm B."/>
            <person name="Cannon C."/>
            <person name="Castanera R."/>
            <person name="Culley D."/>
            <person name="Daum C."/>
            <person name="Ezra D."/>
            <person name="Gonzalez J."/>
            <person name="Henrissat B."/>
            <person name="Kuo A."/>
            <person name="Liang C."/>
            <person name="Lipzen A."/>
            <person name="Lutzoni F."/>
            <person name="Magnuson J."/>
            <person name="Mondo S."/>
            <person name="Nolan M."/>
            <person name="Ohm R."/>
            <person name="Pangilinan J."/>
            <person name="Park H.-J."/>
            <person name="Ramirez L."/>
            <person name="Alfaro M."/>
            <person name="Sun H."/>
            <person name="Tritt A."/>
            <person name="Yoshinaga Y."/>
            <person name="Zwiers L.-H."/>
            <person name="Turgeon B."/>
            <person name="Goodwin S."/>
            <person name="Spatafora J."/>
            <person name="Crous P."/>
            <person name="Grigoriev I."/>
        </authorList>
    </citation>
    <scope>NUCLEOTIDE SEQUENCE</scope>
    <source>
        <strain evidence="1">CBS 119925</strain>
    </source>
</reference>
<organism evidence="1 2">
    <name type="scientific">Sporormia fimetaria CBS 119925</name>
    <dbReference type="NCBI Taxonomy" id="1340428"/>
    <lineage>
        <taxon>Eukaryota</taxon>
        <taxon>Fungi</taxon>
        <taxon>Dikarya</taxon>
        <taxon>Ascomycota</taxon>
        <taxon>Pezizomycotina</taxon>
        <taxon>Dothideomycetes</taxon>
        <taxon>Pleosporomycetidae</taxon>
        <taxon>Pleosporales</taxon>
        <taxon>Sporormiaceae</taxon>
        <taxon>Sporormia</taxon>
    </lineage>
</organism>